<evidence type="ECO:0000256" key="3">
    <source>
        <dbReference type="RuleBase" id="RU362118"/>
    </source>
</evidence>
<dbReference type="PANTHER" id="PTHR43379">
    <property type="entry name" value="CYSTATHIONINE GAMMA-SYNTHASE"/>
    <property type="match status" value="1"/>
</dbReference>
<sequence>MALRVEAQNSTALRMARFLECHPKVEWVHYPGLNSSRWYQVAHVQMAGYGGVVTFEMKSDLHGTMSLGGCESLSVEEKSKKWIKDNLVRFSIGIEKFKDLRDDILQALEKI</sequence>
<dbReference type="EMBL" id="PQIB02000001">
    <property type="protein sequence ID" value="RLN43473.1"/>
    <property type="molecule type" value="Genomic_DNA"/>
</dbReference>
<dbReference type="PANTHER" id="PTHR43379:SF3">
    <property type="entry name" value="CYS_MET METABOLISM PLP-DEPENDENT ENZYME FAMILY PROTEIN"/>
    <property type="match status" value="1"/>
</dbReference>
<accession>A0A3L6TT68</accession>
<dbReference type="Gene3D" id="3.90.1150.10">
    <property type="entry name" value="Aspartate Aminotransferase, domain 1"/>
    <property type="match status" value="2"/>
</dbReference>
<reference evidence="5" key="1">
    <citation type="journal article" date="2019" name="Nat. Commun.">
        <title>The genome of broomcorn millet.</title>
        <authorList>
            <person name="Zou C."/>
            <person name="Miki D."/>
            <person name="Li D."/>
            <person name="Tang Q."/>
            <person name="Xiao L."/>
            <person name="Rajput S."/>
            <person name="Deng P."/>
            <person name="Jia W."/>
            <person name="Huang R."/>
            <person name="Zhang M."/>
            <person name="Sun Y."/>
            <person name="Hu J."/>
            <person name="Fu X."/>
            <person name="Schnable P.S."/>
            <person name="Li F."/>
            <person name="Zhang H."/>
            <person name="Feng B."/>
            <person name="Zhu X."/>
            <person name="Liu R."/>
            <person name="Schnable J.C."/>
            <person name="Zhu J.-K."/>
            <person name="Zhang H."/>
        </authorList>
    </citation>
    <scope>NUCLEOTIDE SEQUENCE [LARGE SCALE GENOMIC DNA]</scope>
</reference>
<evidence type="ECO:0000256" key="2">
    <source>
        <dbReference type="ARBA" id="ARBA00022898"/>
    </source>
</evidence>
<dbReference type="InterPro" id="IPR044639">
    <property type="entry name" value="CGS1/2"/>
</dbReference>
<comment type="cofactor">
    <cofactor evidence="1 3">
        <name>pyridoxal 5'-phosphate</name>
        <dbReference type="ChEBI" id="CHEBI:597326"/>
    </cofactor>
</comment>
<name>A0A3L6TT68_PANMI</name>
<comment type="similarity">
    <text evidence="3">Belongs to the trans-sulfuration enzymes family.</text>
</comment>
<keyword evidence="2 3" id="KW-0663">Pyridoxal phosphate</keyword>
<dbReference type="GO" id="GO:0009086">
    <property type="term" value="P:methionine biosynthetic process"/>
    <property type="evidence" value="ECO:0007669"/>
    <property type="project" value="InterPro"/>
</dbReference>
<comment type="caution">
    <text evidence="4">The sequence shown here is derived from an EMBL/GenBank/DDBJ whole genome shotgun (WGS) entry which is preliminary data.</text>
</comment>
<keyword evidence="5" id="KW-1185">Reference proteome</keyword>
<dbReference type="InterPro" id="IPR015422">
    <property type="entry name" value="PyrdxlP-dep_Trfase_small"/>
</dbReference>
<dbReference type="OrthoDB" id="660393at2759"/>
<dbReference type="Proteomes" id="UP000275267">
    <property type="component" value="Unassembled WGS sequence"/>
</dbReference>
<dbReference type="GO" id="GO:0019346">
    <property type="term" value="P:transsulfuration"/>
    <property type="evidence" value="ECO:0007669"/>
    <property type="project" value="InterPro"/>
</dbReference>
<dbReference type="GO" id="GO:0030170">
    <property type="term" value="F:pyridoxal phosphate binding"/>
    <property type="evidence" value="ECO:0007669"/>
    <property type="project" value="InterPro"/>
</dbReference>
<proteinExistence type="inferred from homology"/>
<evidence type="ECO:0008006" key="6">
    <source>
        <dbReference type="Google" id="ProtNLM"/>
    </source>
</evidence>
<evidence type="ECO:0000313" key="4">
    <source>
        <dbReference type="EMBL" id="RLN43473.1"/>
    </source>
</evidence>
<dbReference type="InterPro" id="IPR000277">
    <property type="entry name" value="Cys/Met-Metab_PyrdxlP-dep_enz"/>
</dbReference>
<evidence type="ECO:0000256" key="1">
    <source>
        <dbReference type="ARBA" id="ARBA00001933"/>
    </source>
</evidence>
<dbReference type="SUPFAM" id="SSF53383">
    <property type="entry name" value="PLP-dependent transferases"/>
    <property type="match status" value="1"/>
</dbReference>
<dbReference type="Pfam" id="PF01053">
    <property type="entry name" value="Cys_Met_Meta_PP"/>
    <property type="match status" value="1"/>
</dbReference>
<evidence type="ECO:0000313" key="5">
    <source>
        <dbReference type="Proteomes" id="UP000275267"/>
    </source>
</evidence>
<protein>
    <recommendedName>
        <fullName evidence="6">Cystathionine gamma-synthase 1, chloroplastic-like</fullName>
    </recommendedName>
</protein>
<dbReference type="STRING" id="4540.A0A3L6TT68"/>
<organism evidence="4 5">
    <name type="scientific">Panicum miliaceum</name>
    <name type="common">Proso millet</name>
    <name type="synonym">Broomcorn millet</name>
    <dbReference type="NCBI Taxonomy" id="4540"/>
    <lineage>
        <taxon>Eukaryota</taxon>
        <taxon>Viridiplantae</taxon>
        <taxon>Streptophyta</taxon>
        <taxon>Embryophyta</taxon>
        <taxon>Tracheophyta</taxon>
        <taxon>Spermatophyta</taxon>
        <taxon>Magnoliopsida</taxon>
        <taxon>Liliopsida</taxon>
        <taxon>Poales</taxon>
        <taxon>Poaceae</taxon>
        <taxon>PACMAD clade</taxon>
        <taxon>Panicoideae</taxon>
        <taxon>Panicodae</taxon>
        <taxon>Paniceae</taxon>
        <taxon>Panicinae</taxon>
        <taxon>Panicum</taxon>
        <taxon>Panicum sect. Panicum</taxon>
    </lineage>
</organism>
<dbReference type="GO" id="GO:0009507">
    <property type="term" value="C:chloroplast"/>
    <property type="evidence" value="ECO:0007669"/>
    <property type="project" value="TreeGrafter"/>
</dbReference>
<dbReference type="GO" id="GO:0003962">
    <property type="term" value="F:cystathionine gamma-synthase activity"/>
    <property type="evidence" value="ECO:0007669"/>
    <property type="project" value="InterPro"/>
</dbReference>
<gene>
    <name evidence="4" type="ORF">C2845_PM01G44340</name>
</gene>
<dbReference type="InterPro" id="IPR015424">
    <property type="entry name" value="PyrdxlP-dep_Trfase"/>
</dbReference>
<dbReference type="AlphaFoldDB" id="A0A3L6TT68"/>